<dbReference type="EMBL" id="MU853863">
    <property type="protein sequence ID" value="KAK3937098.1"/>
    <property type="molecule type" value="Genomic_DNA"/>
</dbReference>
<feature type="compositionally biased region" description="Polar residues" evidence="6">
    <location>
        <begin position="1125"/>
        <end position="1143"/>
    </location>
</feature>
<dbReference type="Pfam" id="PF05277">
    <property type="entry name" value="DUF726"/>
    <property type="match status" value="1"/>
</dbReference>
<evidence type="ECO:0000256" key="1">
    <source>
        <dbReference type="ARBA" id="ARBA00004141"/>
    </source>
</evidence>
<name>A0AAN6S208_9PEZI</name>
<feature type="region of interest" description="Disordered" evidence="6">
    <location>
        <begin position="1"/>
        <end position="202"/>
    </location>
</feature>
<feature type="region of interest" description="Disordered" evidence="6">
    <location>
        <begin position="989"/>
        <end position="1024"/>
    </location>
</feature>
<dbReference type="InterPro" id="IPR029058">
    <property type="entry name" value="AB_hydrolase_fold"/>
</dbReference>
<evidence type="ECO:0000256" key="4">
    <source>
        <dbReference type="ARBA" id="ARBA00022989"/>
    </source>
</evidence>
<feature type="region of interest" description="Disordered" evidence="6">
    <location>
        <begin position="1080"/>
        <end position="1278"/>
    </location>
</feature>
<keyword evidence="5 7" id="KW-0472">Membrane</keyword>
<feature type="compositionally biased region" description="Basic and acidic residues" evidence="6">
    <location>
        <begin position="959"/>
        <end position="974"/>
    </location>
</feature>
<protein>
    <recommendedName>
        <fullName evidence="10">DUF726-domain-containing protein</fullName>
    </recommendedName>
</protein>
<feature type="region of interest" description="Disordered" evidence="6">
    <location>
        <begin position="433"/>
        <end position="487"/>
    </location>
</feature>
<evidence type="ECO:0000256" key="2">
    <source>
        <dbReference type="ARBA" id="ARBA00009824"/>
    </source>
</evidence>
<feature type="compositionally biased region" description="Basic and acidic residues" evidence="6">
    <location>
        <begin position="436"/>
        <end position="450"/>
    </location>
</feature>
<comment type="similarity">
    <text evidence="2">Belongs to the TMCO4 family.</text>
</comment>
<feature type="compositionally biased region" description="Basic and acidic residues" evidence="6">
    <location>
        <begin position="1229"/>
        <end position="1242"/>
    </location>
</feature>
<feature type="compositionally biased region" description="Polar residues" evidence="6">
    <location>
        <begin position="1046"/>
        <end position="1059"/>
    </location>
</feature>
<feature type="compositionally biased region" description="Polar residues" evidence="6">
    <location>
        <begin position="1"/>
        <end position="14"/>
    </location>
</feature>
<keyword evidence="4 7" id="KW-1133">Transmembrane helix</keyword>
<keyword evidence="3 7" id="KW-0812">Transmembrane</keyword>
<feature type="region of interest" description="Disordered" evidence="6">
    <location>
        <begin position="959"/>
        <end position="978"/>
    </location>
</feature>
<comment type="caution">
    <text evidence="8">The sequence shown here is derived from an EMBL/GenBank/DDBJ whole genome shotgun (WGS) entry which is preliminary data.</text>
</comment>
<feature type="compositionally biased region" description="Basic and acidic residues" evidence="6">
    <location>
        <begin position="1095"/>
        <end position="1105"/>
    </location>
</feature>
<dbReference type="InterPro" id="IPR007941">
    <property type="entry name" value="DUF726"/>
</dbReference>
<evidence type="ECO:0000256" key="3">
    <source>
        <dbReference type="ARBA" id="ARBA00022692"/>
    </source>
</evidence>
<evidence type="ECO:0008006" key="10">
    <source>
        <dbReference type="Google" id="ProtNLM"/>
    </source>
</evidence>
<dbReference type="Proteomes" id="UP001303473">
    <property type="component" value="Unassembled WGS sequence"/>
</dbReference>
<feature type="compositionally biased region" description="Basic and acidic residues" evidence="6">
    <location>
        <begin position="989"/>
        <end position="1001"/>
    </location>
</feature>
<feature type="compositionally biased region" description="Low complexity" evidence="6">
    <location>
        <begin position="19"/>
        <end position="35"/>
    </location>
</feature>
<feature type="compositionally biased region" description="Gly residues" evidence="6">
    <location>
        <begin position="1002"/>
        <end position="1014"/>
    </location>
</feature>
<feature type="compositionally biased region" description="Polar residues" evidence="6">
    <location>
        <begin position="58"/>
        <end position="73"/>
    </location>
</feature>
<evidence type="ECO:0000313" key="8">
    <source>
        <dbReference type="EMBL" id="KAK3937098.1"/>
    </source>
</evidence>
<comment type="subcellular location">
    <subcellularLocation>
        <location evidence="1">Membrane</location>
        <topology evidence="1">Multi-pass membrane protein</topology>
    </subcellularLocation>
</comment>
<dbReference type="AlphaFoldDB" id="A0AAN6S208"/>
<feature type="region of interest" description="Disordered" evidence="6">
    <location>
        <begin position="1039"/>
        <end position="1061"/>
    </location>
</feature>
<keyword evidence="9" id="KW-1185">Reference proteome</keyword>
<feature type="compositionally biased region" description="Low complexity" evidence="6">
    <location>
        <begin position="1169"/>
        <end position="1182"/>
    </location>
</feature>
<evidence type="ECO:0000256" key="7">
    <source>
        <dbReference type="SAM" id="Phobius"/>
    </source>
</evidence>
<feature type="compositionally biased region" description="Basic and acidic residues" evidence="6">
    <location>
        <begin position="183"/>
        <end position="196"/>
    </location>
</feature>
<accession>A0AAN6S208</accession>
<evidence type="ECO:0000313" key="9">
    <source>
        <dbReference type="Proteomes" id="UP001303473"/>
    </source>
</evidence>
<gene>
    <name evidence="8" type="ORF">QBC46DRAFT_17990</name>
</gene>
<feature type="compositionally biased region" description="Basic and acidic residues" evidence="6">
    <location>
        <begin position="1268"/>
        <end position="1278"/>
    </location>
</feature>
<proteinExistence type="inferred from homology"/>
<feature type="transmembrane region" description="Helical" evidence="7">
    <location>
        <begin position="592"/>
        <end position="616"/>
    </location>
</feature>
<dbReference type="PANTHER" id="PTHR17920:SF3">
    <property type="entry name" value="TRANSMEMBRANE AND COILED-COIL DOMAIN-CONTAINING PROTEIN 4"/>
    <property type="match status" value="1"/>
</dbReference>
<organism evidence="8 9">
    <name type="scientific">Diplogelasinospora grovesii</name>
    <dbReference type="NCBI Taxonomy" id="303347"/>
    <lineage>
        <taxon>Eukaryota</taxon>
        <taxon>Fungi</taxon>
        <taxon>Dikarya</taxon>
        <taxon>Ascomycota</taxon>
        <taxon>Pezizomycotina</taxon>
        <taxon>Sordariomycetes</taxon>
        <taxon>Sordariomycetidae</taxon>
        <taxon>Sordariales</taxon>
        <taxon>Diplogelasinosporaceae</taxon>
        <taxon>Diplogelasinospora</taxon>
    </lineage>
</organism>
<evidence type="ECO:0000256" key="6">
    <source>
        <dbReference type="SAM" id="MobiDB-lite"/>
    </source>
</evidence>
<reference evidence="9" key="1">
    <citation type="journal article" date="2023" name="Mol. Phylogenet. Evol.">
        <title>Genome-scale phylogeny and comparative genomics of the fungal order Sordariales.</title>
        <authorList>
            <person name="Hensen N."/>
            <person name="Bonometti L."/>
            <person name="Westerberg I."/>
            <person name="Brannstrom I.O."/>
            <person name="Guillou S."/>
            <person name="Cros-Aarteil S."/>
            <person name="Calhoun S."/>
            <person name="Haridas S."/>
            <person name="Kuo A."/>
            <person name="Mondo S."/>
            <person name="Pangilinan J."/>
            <person name="Riley R."/>
            <person name="LaButti K."/>
            <person name="Andreopoulos B."/>
            <person name="Lipzen A."/>
            <person name="Chen C."/>
            <person name="Yan M."/>
            <person name="Daum C."/>
            <person name="Ng V."/>
            <person name="Clum A."/>
            <person name="Steindorff A."/>
            <person name="Ohm R.A."/>
            <person name="Martin F."/>
            <person name="Silar P."/>
            <person name="Natvig D.O."/>
            <person name="Lalanne C."/>
            <person name="Gautier V."/>
            <person name="Ament-Velasquez S.L."/>
            <person name="Kruys A."/>
            <person name="Hutchinson M.I."/>
            <person name="Powell A.J."/>
            <person name="Barry K."/>
            <person name="Miller A.N."/>
            <person name="Grigoriev I.V."/>
            <person name="Debuchy R."/>
            <person name="Gladieux P."/>
            <person name="Hiltunen Thoren M."/>
            <person name="Johannesson H."/>
        </authorList>
    </citation>
    <scope>NUCLEOTIDE SEQUENCE [LARGE SCALE GENOMIC DNA]</scope>
    <source>
        <strain evidence="9">CBS 340.73</strain>
    </source>
</reference>
<dbReference type="SUPFAM" id="SSF53474">
    <property type="entry name" value="alpha/beta-Hydrolases"/>
    <property type="match status" value="1"/>
</dbReference>
<dbReference type="PANTHER" id="PTHR17920">
    <property type="entry name" value="TRANSMEMBRANE AND COILED-COIL DOMAIN-CONTAINING PROTEIN 4 TMCO4"/>
    <property type="match status" value="1"/>
</dbReference>
<dbReference type="GO" id="GO:0016020">
    <property type="term" value="C:membrane"/>
    <property type="evidence" value="ECO:0007669"/>
    <property type="project" value="UniProtKB-SubCell"/>
</dbReference>
<sequence length="1278" mass="139263">MAPETTSTSGNQAAPNGDARAASSATSNNMATAAAGTEPPELDDFGLPIRKYVAPAPVQSTKESSGAITSTPPAESRPKDKAINEDDSGSEQDFKDAVSAPQSEVASRDEVQQEAEEVKEEEKERGKEPQTPAPITHDTKASGSTNTHANIKDGQAVQEQHSAQEKEEGGNKAPAIADQAILEAKKDRPTVDHSRDTSAASAAAAAAALGAGVGVSEFSHQQLTSKADAEKKDGAEEDEWQEMPAFAPYDMYDDDNKLIAREHDEAAEDDQTYGYAGLGGAGKGYTRVLLDDDAESATSMDENTNYLFKEAGPNTSAMHDDDMQRDAVSQLQATKDLLTEGQRIAYVGLTRLELSAMLKEAESVPHSKKTRKEVTVAAESMKMWSQKMMIRLYTHMDISPEEQVMIEQLSAHGVVPKDLTPVLMANARVKNPMAETEIKEADGKEGEGSRRQSTSTSAVPSKPRSPGPPPAYEQEQAAEPPPAYEVDDNTELTAPVRTPSQMPTTQKIDIDLRWTVLCDLFLMLIADSIYDARSRVLLERVGKDLEIPWLDICRFEKKVTDALEMQQNAETENWNEEEHMENRRKLALRRRYVMMGLATVGGGLVIGLSAGLLAPVIGAGLAAGFTTIGVTGTSGFLAGAGGAAIITSGAAASGSIIGGKAANRRTGAVKTFEYRPLHNNKRVNLIVTVSGWMTGKVDDVRLPYSTVDPVMGDIYSVLWEPEMLTSMGDTINILATEALTQGLQQLLGSTILVSLMAALQLPVVLTKLAYLIDNPWAVSLDRATAAGLILADSLIDRNLGTRPVTLVGYSLGSRVIFSCLQELARKGALGLVQNVYLFGSPVVVKQDEYVRARTVVAGRFVNGYNRNDWILGYLFRLTNGGIRRIAGLAPVEGIQDLENMDVTEWVVGHMDYRTAMPRLLRECGWLVESDEFTEIEDADPDNYQERQRELISEIEEARKELEKEEREGGKRESKGFGFFRRKKAPKKEEWEVYEDAHKDKGANGGTGSGSGSGSGRTEDRLGNNHGVLFDVDAIRAELAKERNNDKSPNAIPSPTNAAANVQDEVFQVTEIKSTLPPMKLELSPNLPAPLAARNSPRDSLRETRSAEMVVPYGGSGSGHRADYQYRSSNEYRISQEPSPSVSPNLYKHDRQVSLQATSKTKTDYGHYRSQSSSPWQTQTTNNYGGGGYGGMNGGVQEEDEIQMTFFDDKDTRPPPPKDTQSSGIQRSTTDQEKGPARPEIRSARTVPNITLTDPWADYNDDDDEEFGKEEKEISMTFA</sequence>
<feature type="compositionally biased region" description="Gly residues" evidence="6">
    <location>
        <begin position="1183"/>
        <end position="1193"/>
    </location>
</feature>
<evidence type="ECO:0000256" key="5">
    <source>
        <dbReference type="ARBA" id="ARBA00023136"/>
    </source>
</evidence>
<feature type="compositionally biased region" description="Acidic residues" evidence="6">
    <location>
        <begin position="1258"/>
        <end position="1267"/>
    </location>
</feature>